<dbReference type="NCBIfam" id="TIGR00260">
    <property type="entry name" value="thrC"/>
    <property type="match status" value="1"/>
</dbReference>
<feature type="domain" description="Tryptophan synthase beta chain-like PALP" evidence="17">
    <location>
        <begin position="29"/>
        <end position="328"/>
    </location>
</feature>
<dbReference type="GO" id="GO:0009088">
    <property type="term" value="P:threonine biosynthetic process"/>
    <property type="evidence" value="ECO:0007669"/>
    <property type="project" value="UniProtKB-UniRule"/>
</dbReference>
<dbReference type="AlphaFoldDB" id="A0A450ZDK6"/>
<dbReference type="InterPro" id="IPR001926">
    <property type="entry name" value="TrpB-like_PALP"/>
</dbReference>
<evidence type="ECO:0000256" key="9">
    <source>
        <dbReference type="ARBA" id="ARBA00022898"/>
    </source>
</evidence>
<reference evidence="18" key="1">
    <citation type="submission" date="2019-02" db="EMBL/GenBank/DDBJ databases">
        <authorList>
            <person name="Gruber-Vodicka R. H."/>
            <person name="Seah K. B. B."/>
        </authorList>
    </citation>
    <scope>NUCLEOTIDE SEQUENCE</scope>
    <source>
        <strain evidence="18">BECK_BZ126</strain>
    </source>
</reference>
<dbReference type="InterPro" id="IPR050214">
    <property type="entry name" value="Cys_Synth/Cystath_Beta-Synth"/>
</dbReference>
<comment type="catalytic activity">
    <reaction evidence="11">
        <text>O-acetyl-L-serine + hydrogen sulfide = L-cysteine + acetate</text>
        <dbReference type="Rhea" id="RHEA:14829"/>
        <dbReference type="ChEBI" id="CHEBI:29919"/>
        <dbReference type="ChEBI" id="CHEBI:30089"/>
        <dbReference type="ChEBI" id="CHEBI:35235"/>
        <dbReference type="ChEBI" id="CHEBI:58340"/>
        <dbReference type="EC" id="2.5.1.47"/>
    </reaction>
</comment>
<dbReference type="EMBL" id="CAADFW010000001">
    <property type="protein sequence ID" value="VFK51848.1"/>
    <property type="molecule type" value="Genomic_DNA"/>
</dbReference>
<feature type="binding site" evidence="15">
    <location>
        <position position="97"/>
    </location>
    <ligand>
        <name>pyridoxal 5'-phosphate</name>
        <dbReference type="ChEBI" id="CHEBI:597326"/>
    </ligand>
</feature>
<dbReference type="Pfam" id="PF00291">
    <property type="entry name" value="PALP"/>
    <property type="match status" value="1"/>
</dbReference>
<evidence type="ECO:0000256" key="6">
    <source>
        <dbReference type="ARBA" id="ARBA00018679"/>
    </source>
</evidence>
<comment type="pathway">
    <text evidence="3">Amino-acid biosynthesis; L-cysteine biosynthesis; L-cysteine from L-serine: step 2/2.</text>
</comment>
<comment type="catalytic activity">
    <reaction evidence="12 14">
        <text>O-phospho-L-homoserine + H2O = L-threonine + phosphate</text>
        <dbReference type="Rhea" id="RHEA:10840"/>
        <dbReference type="ChEBI" id="CHEBI:15377"/>
        <dbReference type="ChEBI" id="CHEBI:43474"/>
        <dbReference type="ChEBI" id="CHEBI:57590"/>
        <dbReference type="ChEBI" id="CHEBI:57926"/>
        <dbReference type="EC" id="4.2.3.1"/>
    </reaction>
</comment>
<evidence type="ECO:0000256" key="7">
    <source>
        <dbReference type="ARBA" id="ARBA00022605"/>
    </source>
</evidence>
<evidence type="ECO:0000256" key="16">
    <source>
        <dbReference type="PIRSR" id="PIRSR038945-2"/>
    </source>
</evidence>
<feature type="modified residue" description="N6-(pyridoxal phosphate)lysine" evidence="16">
    <location>
        <position position="71"/>
    </location>
</feature>
<name>A0A450ZDK6_9GAMM</name>
<dbReference type="SUPFAM" id="SSF53686">
    <property type="entry name" value="Tryptophan synthase beta subunit-like PLP-dependent enzymes"/>
    <property type="match status" value="1"/>
</dbReference>
<dbReference type="UniPathway" id="UPA00050">
    <property type="reaction ID" value="UER00065"/>
</dbReference>
<dbReference type="Gene3D" id="3.40.50.1100">
    <property type="match status" value="2"/>
</dbReference>
<evidence type="ECO:0000256" key="5">
    <source>
        <dbReference type="ARBA" id="ARBA00005517"/>
    </source>
</evidence>
<evidence type="ECO:0000256" key="13">
    <source>
        <dbReference type="NCBIfam" id="TIGR00260"/>
    </source>
</evidence>
<dbReference type="PROSITE" id="PS00165">
    <property type="entry name" value="DEHYDRATASE_SER_THR"/>
    <property type="match status" value="1"/>
</dbReference>
<dbReference type="InterPro" id="IPR000634">
    <property type="entry name" value="Ser/Thr_deHydtase_PyrdxlP-BS"/>
</dbReference>
<evidence type="ECO:0000256" key="10">
    <source>
        <dbReference type="ARBA" id="ARBA00023239"/>
    </source>
</evidence>
<evidence type="ECO:0000256" key="12">
    <source>
        <dbReference type="ARBA" id="ARBA00049144"/>
    </source>
</evidence>
<accession>A0A450ZDK6</accession>
<dbReference type="GO" id="GO:0004124">
    <property type="term" value="F:cysteine synthase activity"/>
    <property type="evidence" value="ECO:0007669"/>
    <property type="project" value="UniProtKB-EC"/>
</dbReference>
<dbReference type="CDD" id="cd01563">
    <property type="entry name" value="Thr-synth_1"/>
    <property type="match status" value="1"/>
</dbReference>
<organism evidence="18">
    <name type="scientific">Candidatus Kentrum sp. TC</name>
    <dbReference type="NCBI Taxonomy" id="2126339"/>
    <lineage>
        <taxon>Bacteria</taxon>
        <taxon>Pseudomonadati</taxon>
        <taxon>Pseudomonadota</taxon>
        <taxon>Gammaproteobacteria</taxon>
        <taxon>Candidatus Kentrum</taxon>
    </lineage>
</organism>
<evidence type="ECO:0000256" key="2">
    <source>
        <dbReference type="ARBA" id="ARBA00003648"/>
    </source>
</evidence>
<protein>
    <recommendedName>
        <fullName evidence="6 13">Threonine synthase</fullName>
        <ecNumber evidence="13 14">4.2.3.1</ecNumber>
    </recommendedName>
</protein>
<evidence type="ECO:0000259" key="17">
    <source>
        <dbReference type="Pfam" id="PF00291"/>
    </source>
</evidence>
<comment type="similarity">
    <text evidence="5 14">Belongs to the threonine synthase family.</text>
</comment>
<gene>
    <name evidence="18" type="ORF">BECKTC1821F_GA0114240_1001147</name>
</gene>
<comment type="function">
    <text evidence="2 14">Catalyzes the gamma-elimination of phosphate from L-phosphohomoserine and the beta-addition of water to produce L-threonine.</text>
</comment>
<keyword evidence="7 14" id="KW-0028">Amino-acid biosynthesis</keyword>
<evidence type="ECO:0000256" key="14">
    <source>
        <dbReference type="PIRNR" id="PIRNR038945"/>
    </source>
</evidence>
<dbReference type="InterPro" id="IPR026260">
    <property type="entry name" value="Thr_Synthase_bac/arc"/>
</dbReference>
<keyword evidence="9 14" id="KW-0663">Pyridoxal phosphate</keyword>
<dbReference type="GO" id="GO:0004795">
    <property type="term" value="F:threonine synthase activity"/>
    <property type="evidence" value="ECO:0007669"/>
    <property type="project" value="UniProtKB-UniRule"/>
</dbReference>
<comment type="pathway">
    <text evidence="4 14">Amino-acid biosynthesis; L-threonine biosynthesis; L-threonine from L-aspartate: step 5/5.</text>
</comment>
<feature type="binding site" evidence="15">
    <location>
        <begin position="197"/>
        <end position="201"/>
    </location>
    <ligand>
        <name>pyridoxal 5'-phosphate</name>
        <dbReference type="ChEBI" id="CHEBI:597326"/>
    </ligand>
</feature>
<evidence type="ECO:0000256" key="1">
    <source>
        <dbReference type="ARBA" id="ARBA00001933"/>
    </source>
</evidence>
<evidence type="ECO:0000256" key="4">
    <source>
        <dbReference type="ARBA" id="ARBA00004979"/>
    </source>
</evidence>
<keyword evidence="10 14" id="KW-0456">Lyase</keyword>
<evidence type="ECO:0000256" key="11">
    <source>
        <dbReference type="ARBA" id="ARBA00047931"/>
    </source>
</evidence>
<proteinExistence type="inferred from homology"/>
<keyword evidence="8 14" id="KW-0791">Threonine biosynthesis</keyword>
<dbReference type="PIRSF" id="PIRSF038945">
    <property type="entry name" value="Thr_synthase"/>
    <property type="match status" value="1"/>
</dbReference>
<evidence type="ECO:0000256" key="15">
    <source>
        <dbReference type="PIRSR" id="PIRSR038945-1"/>
    </source>
</evidence>
<evidence type="ECO:0000256" key="3">
    <source>
        <dbReference type="ARBA" id="ARBA00004962"/>
    </source>
</evidence>
<dbReference type="GO" id="GO:0030170">
    <property type="term" value="F:pyridoxal phosphate binding"/>
    <property type="evidence" value="ECO:0007669"/>
    <property type="project" value="InterPro"/>
</dbReference>
<dbReference type="InterPro" id="IPR036052">
    <property type="entry name" value="TrpB-like_PALP_sf"/>
</dbReference>
<dbReference type="InterPro" id="IPR004450">
    <property type="entry name" value="Thr_synthase-like"/>
</dbReference>
<dbReference type="PANTHER" id="PTHR10314">
    <property type="entry name" value="CYSTATHIONINE BETA-SYNTHASE"/>
    <property type="match status" value="1"/>
</dbReference>
<evidence type="ECO:0000313" key="18">
    <source>
        <dbReference type="EMBL" id="VFK51848.1"/>
    </source>
</evidence>
<comment type="cofactor">
    <cofactor evidence="1 14 15">
        <name>pyridoxal 5'-phosphate</name>
        <dbReference type="ChEBI" id="CHEBI:597326"/>
    </cofactor>
</comment>
<dbReference type="EC" id="4.2.3.1" evidence="13 14"/>
<evidence type="ECO:0000256" key="8">
    <source>
        <dbReference type="ARBA" id="ARBA00022697"/>
    </source>
</evidence>
<sequence>MNNPRYIGLIDRYRDRLPVREDTRAICIGEGNTPLIRLQNIPRNSERGDSPDERIDIYVKYEGLNPTGSFKDRGMTMAVTRAVEEGSRAIICASTGNTSASASAYAARAGITAFVLIPEGKIALGKLAQAMMHGAIVLQIRGNFDAGMRLVKEVADAAPVTIVNSINPYRIQGQKTAAFEIVEALGRAPDYHCLPVGNAGNISAYWLGYTEYYRDGIVATRPRMCGYQATGAAPFLRGHPVENPETIATAIRIGNPQSWGTAANAQRESGGWFDEFSDEEILAAQRLLAEKEGIFCEPASAISLAGALRDIENRKIPKGSRVVCTLTGHGLKDPDTAIAQSADAPTVIDAKLESVRKAILDKLARKNPKSALSSDSVGENR</sequence>
<dbReference type="FunFam" id="3.40.50.1100:FF:000014">
    <property type="entry name" value="Threonine synthase"/>
    <property type="match status" value="1"/>
</dbReference>
<feature type="binding site" evidence="15">
    <location>
        <position position="327"/>
    </location>
    <ligand>
        <name>pyridoxal 5'-phosphate</name>
        <dbReference type="ChEBI" id="CHEBI:597326"/>
    </ligand>
</feature>